<evidence type="ECO:0000313" key="2">
    <source>
        <dbReference type="Proteomes" id="UP000585609"/>
    </source>
</evidence>
<evidence type="ECO:0000313" key="1">
    <source>
        <dbReference type="EMBL" id="GFP23041.1"/>
    </source>
</evidence>
<dbReference type="Proteomes" id="UP000585609">
    <property type="component" value="Unassembled WGS sequence"/>
</dbReference>
<comment type="caution">
    <text evidence="1">The sequence shown here is derived from an EMBL/GenBank/DDBJ whole genome shotgun (WGS) entry which is preliminary data.</text>
</comment>
<sequence length="36" mass="3853">MGKMPLVFGHPLDFHGLNCYATTSEGYGAESGYSSQ</sequence>
<organism evidence="1 2">
    <name type="scientific">Candidatus Hakubella thermalkaliphila</name>
    <dbReference type="NCBI Taxonomy" id="2754717"/>
    <lineage>
        <taxon>Bacteria</taxon>
        <taxon>Bacillati</taxon>
        <taxon>Actinomycetota</taxon>
        <taxon>Actinomycetota incertae sedis</taxon>
        <taxon>Candidatus Hakubellales</taxon>
        <taxon>Candidatus Hakubellaceae</taxon>
        <taxon>Candidatus Hakubella</taxon>
    </lineage>
</organism>
<feature type="non-terminal residue" evidence="1">
    <location>
        <position position="36"/>
    </location>
</feature>
<reference evidence="1 2" key="1">
    <citation type="journal article" date="2020" name="Front. Microbiol.">
        <title>Single-cell genomics of novel Actinobacteria with the Wood-Ljungdahl pathway discovered in a serpentinizing system.</title>
        <authorList>
            <person name="Merino N."/>
            <person name="Kawai M."/>
            <person name="Boyd E.S."/>
            <person name="Colman D.R."/>
            <person name="McGlynn S.E."/>
            <person name="Nealson K.H."/>
            <person name="Kurokawa K."/>
            <person name="Hongoh Y."/>
        </authorList>
    </citation>
    <scope>NUCLEOTIDE SEQUENCE [LARGE SCALE GENOMIC DNA]</scope>
    <source>
        <strain evidence="1 2">S09_30</strain>
    </source>
</reference>
<dbReference type="AlphaFoldDB" id="A0A6V8NUU5"/>
<accession>A0A6V8NUU5</accession>
<name>A0A6V8NUU5_9ACTN</name>
<gene>
    <name evidence="1" type="ORF">HKBW3S09_00508</name>
</gene>
<protein>
    <submittedName>
        <fullName evidence="1">Uncharacterized protein</fullName>
    </submittedName>
</protein>
<proteinExistence type="predicted"/>
<dbReference type="EMBL" id="BLRW01000044">
    <property type="protein sequence ID" value="GFP23041.1"/>
    <property type="molecule type" value="Genomic_DNA"/>
</dbReference>